<dbReference type="SUPFAM" id="SSF52540">
    <property type="entry name" value="P-loop containing nucleoside triphosphate hydrolases"/>
    <property type="match status" value="1"/>
</dbReference>
<dbReference type="PANTHER" id="PTHR43394:SF1">
    <property type="entry name" value="ATP-BINDING CASSETTE SUB-FAMILY B MEMBER 10, MITOCHONDRIAL"/>
    <property type="match status" value="1"/>
</dbReference>
<feature type="transmembrane region" description="Helical" evidence="8">
    <location>
        <begin position="67"/>
        <end position="85"/>
    </location>
</feature>
<dbReference type="Pfam" id="PF00005">
    <property type="entry name" value="ABC_tran"/>
    <property type="match status" value="1"/>
</dbReference>
<dbReference type="Proteomes" id="UP001211065">
    <property type="component" value="Unassembled WGS sequence"/>
</dbReference>
<keyword evidence="6 8" id="KW-1133">Transmembrane helix</keyword>
<dbReference type="SUPFAM" id="SSF90123">
    <property type="entry name" value="ABC transporter transmembrane region"/>
    <property type="match status" value="1"/>
</dbReference>
<keyword evidence="12" id="KW-1185">Reference proteome</keyword>
<dbReference type="PROSITE" id="PS50929">
    <property type="entry name" value="ABC_TM1F"/>
    <property type="match status" value="1"/>
</dbReference>
<feature type="transmembrane region" description="Helical" evidence="8">
    <location>
        <begin position="246"/>
        <end position="266"/>
    </location>
</feature>
<dbReference type="PANTHER" id="PTHR43394">
    <property type="entry name" value="ATP-DEPENDENT PERMEASE MDL1, MITOCHONDRIAL"/>
    <property type="match status" value="1"/>
</dbReference>
<dbReference type="Gene3D" id="1.20.1560.10">
    <property type="entry name" value="ABC transporter type 1, transmembrane domain"/>
    <property type="match status" value="2"/>
</dbReference>
<organism evidence="11 12">
    <name type="scientific">Clydaea vesicula</name>
    <dbReference type="NCBI Taxonomy" id="447962"/>
    <lineage>
        <taxon>Eukaryota</taxon>
        <taxon>Fungi</taxon>
        <taxon>Fungi incertae sedis</taxon>
        <taxon>Chytridiomycota</taxon>
        <taxon>Chytridiomycota incertae sedis</taxon>
        <taxon>Chytridiomycetes</taxon>
        <taxon>Lobulomycetales</taxon>
        <taxon>Lobulomycetaceae</taxon>
        <taxon>Clydaea</taxon>
    </lineage>
</organism>
<comment type="subcellular location">
    <subcellularLocation>
        <location evidence="1">Mitochondrion inner membrane</location>
        <topology evidence="1">Multi-pass membrane protein</topology>
    </subcellularLocation>
</comment>
<dbReference type="InterPro" id="IPR017871">
    <property type="entry name" value="ABC_transporter-like_CS"/>
</dbReference>
<evidence type="ECO:0000313" key="12">
    <source>
        <dbReference type="Proteomes" id="UP001211065"/>
    </source>
</evidence>
<dbReference type="FunFam" id="3.40.50.300:FF:000403">
    <property type="entry name" value="ATP-binding cassette sub-family B member 8, mitochondrial"/>
    <property type="match status" value="1"/>
</dbReference>
<feature type="transmembrane region" description="Helical" evidence="8">
    <location>
        <begin position="203"/>
        <end position="226"/>
    </location>
</feature>
<gene>
    <name evidence="11" type="primary">ABCB1_2</name>
    <name evidence="11" type="ORF">HK099_001924</name>
</gene>
<evidence type="ECO:0000256" key="8">
    <source>
        <dbReference type="SAM" id="Phobius"/>
    </source>
</evidence>
<evidence type="ECO:0000256" key="4">
    <source>
        <dbReference type="ARBA" id="ARBA00022741"/>
    </source>
</evidence>
<dbReference type="Pfam" id="PF00664">
    <property type="entry name" value="ABC_membrane"/>
    <property type="match status" value="1"/>
</dbReference>
<keyword evidence="2" id="KW-0813">Transport</keyword>
<evidence type="ECO:0000256" key="7">
    <source>
        <dbReference type="ARBA" id="ARBA00023136"/>
    </source>
</evidence>
<dbReference type="InterPro" id="IPR003439">
    <property type="entry name" value="ABC_transporter-like_ATP-bd"/>
</dbReference>
<name>A0AAD5U7L0_9FUNG</name>
<feature type="transmembrane region" description="Helical" evidence="8">
    <location>
        <begin position="404"/>
        <end position="430"/>
    </location>
</feature>
<evidence type="ECO:0000256" key="5">
    <source>
        <dbReference type="ARBA" id="ARBA00022840"/>
    </source>
</evidence>
<evidence type="ECO:0000256" key="2">
    <source>
        <dbReference type="ARBA" id="ARBA00022448"/>
    </source>
</evidence>
<dbReference type="InterPro" id="IPR027417">
    <property type="entry name" value="P-loop_NTPase"/>
</dbReference>
<dbReference type="GO" id="GO:0005524">
    <property type="term" value="F:ATP binding"/>
    <property type="evidence" value="ECO:0007669"/>
    <property type="project" value="UniProtKB-KW"/>
</dbReference>
<evidence type="ECO:0000313" key="11">
    <source>
        <dbReference type="EMBL" id="KAJ3227468.1"/>
    </source>
</evidence>
<dbReference type="InterPro" id="IPR039421">
    <property type="entry name" value="Type_1_exporter"/>
</dbReference>
<keyword evidence="5" id="KW-0067">ATP-binding</keyword>
<keyword evidence="3 8" id="KW-0812">Transmembrane</keyword>
<dbReference type="GO" id="GO:0016887">
    <property type="term" value="F:ATP hydrolysis activity"/>
    <property type="evidence" value="ECO:0007669"/>
    <property type="project" value="InterPro"/>
</dbReference>
<dbReference type="InterPro" id="IPR003593">
    <property type="entry name" value="AAA+_ATPase"/>
</dbReference>
<dbReference type="EMBL" id="JADGJW010000016">
    <property type="protein sequence ID" value="KAJ3227468.1"/>
    <property type="molecule type" value="Genomic_DNA"/>
</dbReference>
<accession>A0AAD5U7L0</accession>
<keyword evidence="7 8" id="KW-0472">Membrane</keyword>
<dbReference type="PROSITE" id="PS50893">
    <property type="entry name" value="ABC_TRANSPORTER_2"/>
    <property type="match status" value="1"/>
</dbReference>
<dbReference type="GO" id="GO:0005743">
    <property type="term" value="C:mitochondrial inner membrane"/>
    <property type="evidence" value="ECO:0007669"/>
    <property type="project" value="UniProtKB-SubCell"/>
</dbReference>
<dbReference type="InterPro" id="IPR036640">
    <property type="entry name" value="ABC1_TM_sf"/>
</dbReference>
<feature type="domain" description="ABC transmembrane type-1" evidence="10">
    <location>
        <begin position="207"/>
        <end position="465"/>
    </location>
</feature>
<sequence>MDVESGSKLKKSTNKQLLPFIFLSAVAHLFFFCISVVGIKNNDVTFFDLVKKSFSSLFEPEKTLLDLPIFSVASSVLTFFAASYVQKFHHNPVHLNFGKFLIILFATLNFLYLIYKLYCIKSYGLQQFFVYSFFVYSMIFVSGMLSGLQFFAACFKLNDWIKNLDYVDVPTSPVNDTPEIETEVKSKHKISYKRLFLLLKPDWKVIIIGMIALFVNSATQLAIPYYFGEVVDSVSKSDENTTAEHLTNVVSTLFLVFIIGGVSGYIRSYAFTLSGYCIVKRLRCDVFRAIILQDVEFFDETKTGDLLSRLSSDTQAMQSGLTVNISVLLRNLTQAVPLVVIIAVLYGNYVSDLQELFQNKLADSSSLEVISQIRTVRSFAKEQYSLTQYTKEIAKIQRIAKLSAIFMGAVGFFPQAALALVLYYGGILVMRNEITGGLLTSFLMYTLSLAICFGALSSLWGDFMQCIGSSQRIFELIDDKIPKIGTSGGITLTNFKGKISFKNVSFVYPTRKDAPVLKGLNLDLEPGKILALVGPSGQGKSTVMSLILRFYDPVEGDILLDDRLNLRNTDLEWYRGEIGLVSQEPVLFSGTIRENIAYGWNRKDRLPLDEEIFEAAKKANAHEFVQAFPEGYNTIVGERGVRLSGGQKQRLAISRAFLLNPKILLLDEATSALDAESEHLVQEAIDRAMIGRTVVVIAHRLSTVVNADKIALIENGVVVESGKHKELMGRDENGKYKKLVNRQMQGI</sequence>
<dbReference type="SMART" id="SM00382">
    <property type="entry name" value="AAA"/>
    <property type="match status" value="1"/>
</dbReference>
<dbReference type="AlphaFoldDB" id="A0AAD5U7L0"/>
<dbReference type="GO" id="GO:0090374">
    <property type="term" value="P:oligopeptide export from mitochondrion"/>
    <property type="evidence" value="ECO:0007669"/>
    <property type="project" value="TreeGrafter"/>
</dbReference>
<protein>
    <submittedName>
        <fullName evidence="11">Multidrug resistance protein 1</fullName>
    </submittedName>
</protein>
<dbReference type="InterPro" id="IPR011527">
    <property type="entry name" value="ABC1_TM_dom"/>
</dbReference>
<evidence type="ECO:0000256" key="6">
    <source>
        <dbReference type="ARBA" id="ARBA00022989"/>
    </source>
</evidence>
<keyword evidence="4" id="KW-0547">Nucleotide-binding</keyword>
<dbReference type="PROSITE" id="PS00211">
    <property type="entry name" value="ABC_TRANSPORTER_1"/>
    <property type="match status" value="1"/>
</dbReference>
<dbReference type="GO" id="GO:0015421">
    <property type="term" value="F:ABC-type oligopeptide transporter activity"/>
    <property type="evidence" value="ECO:0007669"/>
    <property type="project" value="TreeGrafter"/>
</dbReference>
<evidence type="ECO:0000259" key="9">
    <source>
        <dbReference type="PROSITE" id="PS50893"/>
    </source>
</evidence>
<evidence type="ECO:0000259" key="10">
    <source>
        <dbReference type="PROSITE" id="PS50929"/>
    </source>
</evidence>
<evidence type="ECO:0000256" key="3">
    <source>
        <dbReference type="ARBA" id="ARBA00022692"/>
    </source>
</evidence>
<dbReference type="Gene3D" id="3.40.50.300">
    <property type="entry name" value="P-loop containing nucleotide triphosphate hydrolases"/>
    <property type="match status" value="1"/>
</dbReference>
<evidence type="ECO:0000256" key="1">
    <source>
        <dbReference type="ARBA" id="ARBA00004448"/>
    </source>
</evidence>
<feature type="transmembrane region" description="Helical" evidence="8">
    <location>
        <begin position="442"/>
        <end position="463"/>
    </location>
</feature>
<feature type="domain" description="ABC transporter" evidence="9">
    <location>
        <begin position="499"/>
        <end position="740"/>
    </location>
</feature>
<feature type="transmembrane region" description="Helical" evidence="8">
    <location>
        <begin position="130"/>
        <end position="155"/>
    </location>
</feature>
<feature type="transmembrane region" description="Helical" evidence="8">
    <location>
        <begin position="97"/>
        <end position="118"/>
    </location>
</feature>
<feature type="transmembrane region" description="Helical" evidence="8">
    <location>
        <begin position="17"/>
        <end position="39"/>
    </location>
</feature>
<proteinExistence type="predicted"/>
<dbReference type="CDD" id="cd03249">
    <property type="entry name" value="ABC_MTABC3_MDL1_MDL2"/>
    <property type="match status" value="1"/>
</dbReference>
<comment type="caution">
    <text evidence="11">The sequence shown here is derived from an EMBL/GenBank/DDBJ whole genome shotgun (WGS) entry which is preliminary data.</text>
</comment>
<reference evidence="11" key="1">
    <citation type="submission" date="2020-05" db="EMBL/GenBank/DDBJ databases">
        <title>Phylogenomic resolution of chytrid fungi.</title>
        <authorList>
            <person name="Stajich J.E."/>
            <person name="Amses K."/>
            <person name="Simmons R."/>
            <person name="Seto K."/>
            <person name="Myers J."/>
            <person name="Bonds A."/>
            <person name="Quandt C.A."/>
            <person name="Barry K."/>
            <person name="Liu P."/>
            <person name="Grigoriev I."/>
            <person name="Longcore J.E."/>
            <person name="James T.Y."/>
        </authorList>
    </citation>
    <scope>NUCLEOTIDE SEQUENCE</scope>
    <source>
        <strain evidence="11">JEL0476</strain>
    </source>
</reference>